<evidence type="ECO:0000313" key="3">
    <source>
        <dbReference type="Proteomes" id="UP000216101"/>
    </source>
</evidence>
<gene>
    <name evidence="2" type="ORF">CBP51_10715</name>
</gene>
<dbReference type="Pfam" id="PF01272">
    <property type="entry name" value="GreA_GreB"/>
    <property type="match status" value="1"/>
</dbReference>
<dbReference type="GO" id="GO:0032784">
    <property type="term" value="P:regulation of DNA-templated transcription elongation"/>
    <property type="evidence" value="ECO:0007669"/>
    <property type="project" value="InterPro"/>
</dbReference>
<evidence type="ECO:0000259" key="1">
    <source>
        <dbReference type="Pfam" id="PF01272"/>
    </source>
</evidence>
<dbReference type="EMBL" id="NHNI01000001">
    <property type="protein sequence ID" value="OZY87421.1"/>
    <property type="molecule type" value="Genomic_DNA"/>
</dbReference>
<accession>A0A266QDJ3</accession>
<dbReference type="RefSeq" id="WP_094984829.1">
    <property type="nucleotide sequence ID" value="NZ_NHNI01000001.1"/>
</dbReference>
<dbReference type="InterPro" id="IPR001437">
    <property type="entry name" value="Tscrpt_elong_fac_GreA/B_C"/>
</dbReference>
<dbReference type="GO" id="GO:0003677">
    <property type="term" value="F:DNA binding"/>
    <property type="evidence" value="ECO:0007669"/>
    <property type="project" value="InterPro"/>
</dbReference>
<sequence length="127" mass="14557">MSTQYLNRLKKQLTDCARQHYLQLPWSMSLNPMELSTLFDTLEQGAANKGILPRRITIGNKVTLFDVQEKEIITLVLTNPRDSNPENGFISCFSPLGRQLIGRMAGDVIDIKIFCRTTIFRIIRIED</sequence>
<dbReference type="Proteomes" id="UP000216101">
    <property type="component" value="Unassembled WGS sequence"/>
</dbReference>
<name>A0A266QDJ3_9GAMM</name>
<proteinExistence type="predicted"/>
<keyword evidence="3" id="KW-1185">Reference proteome</keyword>
<organism evidence="2 3">
    <name type="scientific">Cellvibrio mixtus</name>
    <dbReference type="NCBI Taxonomy" id="39650"/>
    <lineage>
        <taxon>Bacteria</taxon>
        <taxon>Pseudomonadati</taxon>
        <taxon>Pseudomonadota</taxon>
        <taxon>Gammaproteobacteria</taxon>
        <taxon>Cellvibrionales</taxon>
        <taxon>Cellvibrionaceae</taxon>
        <taxon>Cellvibrio</taxon>
    </lineage>
</organism>
<protein>
    <recommendedName>
        <fullName evidence="1">Transcription elongation factor GreA/GreB C-terminal domain-containing protein</fullName>
    </recommendedName>
</protein>
<dbReference type="GO" id="GO:0070063">
    <property type="term" value="F:RNA polymerase binding"/>
    <property type="evidence" value="ECO:0007669"/>
    <property type="project" value="InterPro"/>
</dbReference>
<dbReference type="SUPFAM" id="SSF54534">
    <property type="entry name" value="FKBP-like"/>
    <property type="match status" value="1"/>
</dbReference>
<dbReference type="Gene3D" id="3.10.50.30">
    <property type="entry name" value="Transcription elongation factor, GreA/GreB, C-terminal domain"/>
    <property type="match status" value="1"/>
</dbReference>
<dbReference type="AlphaFoldDB" id="A0A266QDJ3"/>
<comment type="caution">
    <text evidence="2">The sequence shown here is derived from an EMBL/GenBank/DDBJ whole genome shotgun (WGS) entry which is preliminary data.</text>
</comment>
<evidence type="ECO:0000313" key="2">
    <source>
        <dbReference type="EMBL" id="OZY87421.1"/>
    </source>
</evidence>
<reference evidence="3" key="1">
    <citation type="submission" date="2017-05" db="EMBL/GenBank/DDBJ databases">
        <authorList>
            <person name="Barney B.M."/>
        </authorList>
    </citation>
    <scope>NUCLEOTIDE SEQUENCE [LARGE SCALE GENOMIC DNA]</scope>
    <source>
        <strain evidence="3">PSBB022</strain>
    </source>
</reference>
<feature type="domain" description="Transcription elongation factor GreA/GreB C-terminal" evidence="1">
    <location>
        <begin position="55"/>
        <end position="126"/>
    </location>
</feature>
<dbReference type="InterPro" id="IPR036953">
    <property type="entry name" value="GreA/GreB_C_sf"/>
</dbReference>